<evidence type="ECO:0000259" key="3">
    <source>
        <dbReference type="Pfam" id="PF21773"/>
    </source>
</evidence>
<feature type="domain" description="ODAD1 central coiled coil region" evidence="3">
    <location>
        <begin position="147"/>
        <end position="423"/>
    </location>
</feature>
<feature type="coiled-coil region" evidence="2">
    <location>
        <begin position="362"/>
        <end position="392"/>
    </location>
</feature>
<dbReference type="AlphaFoldDB" id="A0A2H1VX06"/>
<accession>A0A2H1VX06</accession>
<organism evidence="4">
    <name type="scientific">Spodoptera frugiperda</name>
    <name type="common">Fall armyworm</name>
    <dbReference type="NCBI Taxonomy" id="7108"/>
    <lineage>
        <taxon>Eukaryota</taxon>
        <taxon>Metazoa</taxon>
        <taxon>Ecdysozoa</taxon>
        <taxon>Arthropoda</taxon>
        <taxon>Hexapoda</taxon>
        <taxon>Insecta</taxon>
        <taxon>Pterygota</taxon>
        <taxon>Neoptera</taxon>
        <taxon>Endopterygota</taxon>
        <taxon>Lepidoptera</taxon>
        <taxon>Glossata</taxon>
        <taxon>Ditrysia</taxon>
        <taxon>Noctuoidea</taxon>
        <taxon>Noctuidae</taxon>
        <taxon>Amphipyrinae</taxon>
        <taxon>Spodoptera</taxon>
    </lineage>
</organism>
<keyword evidence="1 2" id="KW-0175">Coiled coil</keyword>
<dbReference type="InterPro" id="IPR049258">
    <property type="entry name" value="ODAD1_CC"/>
</dbReference>
<dbReference type="PANTHER" id="PTHR21694">
    <property type="entry name" value="COILED-COIL DOMAIN-CONTAINING PROTEIN 63"/>
    <property type="match status" value="1"/>
</dbReference>
<sequence>MPPPGEKKPNQVEQKVVDPEAELSNAVRIYLKLAPQCSVAKRAGGIPQLAPQEKQLSILAHELHETLLCINLARKGQHAVRDANVKSGTRKSIVEYEQLESVLRDERAQQAELDCLNYLAQKNVIELSKKVPTEADELGMIENANNRLRRMENRLDLATKRFCVVNADNKKVREEIHRLLVERNGFNIQWNRTIGKLVKGKMYLMDIFEIASVAFADRDECCRKLEALKWKGLFQLNRDIAEMQAFEGELNHLAKLEEFLRVKGSRRICEADEKEEIKRQEEIQACEQDIAKHDALLDEIFDYAGCERVPLIINRFQISEIENFSCFILLCQVLQESIILRREQDVMKQRIFDQRDLNEAREEQQDKRIAKMTQQLAELRASTQLKQELNNQADATILKVLKGIDELVKLARCDCTSLLSLLGNHTEVTKWNVSKFLKILETEVKTLIQVAYGAVKPPAPTPKGRKGPAEPPATKLVADPHVEIVRPNRIEKLVPYQPCAYCVEDYIMNLVFETPAVPATKEYVESIFHLEDINTKFEIYTLTIPAKRHPFRGKQD</sequence>
<protein>
    <submittedName>
        <fullName evidence="4">SFRICE_023939</fullName>
    </submittedName>
</protein>
<dbReference type="EMBL" id="ODYU01004947">
    <property type="protein sequence ID" value="SOQ45338.1"/>
    <property type="molecule type" value="Genomic_DNA"/>
</dbReference>
<reference evidence="4" key="1">
    <citation type="submission" date="2016-07" db="EMBL/GenBank/DDBJ databases">
        <authorList>
            <person name="Bretaudeau A."/>
        </authorList>
    </citation>
    <scope>NUCLEOTIDE SEQUENCE</scope>
    <source>
        <strain evidence="4">Rice</strain>
        <tissue evidence="4">Whole body</tissue>
    </source>
</reference>
<evidence type="ECO:0000256" key="1">
    <source>
        <dbReference type="ARBA" id="ARBA00023054"/>
    </source>
</evidence>
<evidence type="ECO:0000256" key="2">
    <source>
        <dbReference type="SAM" id="Coils"/>
    </source>
</evidence>
<dbReference type="InterPro" id="IPR051876">
    <property type="entry name" value="ODA-DC/CCD"/>
</dbReference>
<dbReference type="PANTHER" id="PTHR21694:SF18">
    <property type="entry name" value="COILED-COIL DOMAIN-CONTAINING PROTEIN 63"/>
    <property type="match status" value="1"/>
</dbReference>
<dbReference type="Pfam" id="PF21773">
    <property type="entry name" value="ODAD1_CC"/>
    <property type="match status" value="1"/>
</dbReference>
<evidence type="ECO:0000313" key="4">
    <source>
        <dbReference type="EMBL" id="SOQ45338.1"/>
    </source>
</evidence>
<gene>
    <name evidence="4" type="ORF">SFRICE_023939</name>
</gene>
<name>A0A2H1VX06_SPOFR</name>
<proteinExistence type="predicted"/>
<feature type="coiled-coil region" evidence="2">
    <location>
        <begin position="134"/>
        <end position="161"/>
    </location>
</feature>